<dbReference type="Pfam" id="PF04014">
    <property type="entry name" value="MazE_antitoxin"/>
    <property type="match status" value="1"/>
</dbReference>
<dbReference type="PANTHER" id="PTHR34860:SF6">
    <property type="entry name" value="REPRESSOR-LIKE PROTEIN SSO7C3"/>
    <property type="match status" value="1"/>
</dbReference>
<dbReference type="NCBIfam" id="TIGR01439">
    <property type="entry name" value="lp_hng_hel_AbrB"/>
    <property type="match status" value="1"/>
</dbReference>
<organism evidence="3 4">
    <name type="scientific">Syntrophaceticus schinkii</name>
    <dbReference type="NCBI Taxonomy" id="499207"/>
    <lineage>
        <taxon>Bacteria</taxon>
        <taxon>Bacillati</taxon>
        <taxon>Bacillota</taxon>
        <taxon>Clostridia</taxon>
        <taxon>Thermoanaerobacterales</taxon>
        <taxon>Thermoanaerobacterales Family III. Incertae Sedis</taxon>
        <taxon>Syntrophaceticus</taxon>
    </lineage>
</organism>
<dbReference type="Gene3D" id="2.10.260.10">
    <property type="match status" value="1"/>
</dbReference>
<dbReference type="Proteomes" id="UP000046155">
    <property type="component" value="Unassembled WGS sequence"/>
</dbReference>
<proteinExistence type="predicted"/>
<keyword evidence="4" id="KW-1185">Reference proteome</keyword>
<dbReference type="EMBL" id="CDRZ01000271">
    <property type="protein sequence ID" value="CEO90074.1"/>
    <property type="molecule type" value="Genomic_DNA"/>
</dbReference>
<dbReference type="InterPro" id="IPR037914">
    <property type="entry name" value="SpoVT-AbrB_sf"/>
</dbReference>
<reference evidence="4" key="1">
    <citation type="submission" date="2015-01" db="EMBL/GenBank/DDBJ databases">
        <authorList>
            <person name="Manzoor Shahid"/>
            <person name="Zubair Saima"/>
        </authorList>
    </citation>
    <scope>NUCLEOTIDE SEQUENCE [LARGE SCALE GENOMIC DNA]</scope>
    <source>
        <strain evidence="4">Sp3</strain>
    </source>
</reference>
<dbReference type="GO" id="GO:0003677">
    <property type="term" value="F:DNA binding"/>
    <property type="evidence" value="ECO:0007669"/>
    <property type="project" value="UniProtKB-UniRule"/>
</dbReference>
<dbReference type="SUPFAM" id="SSF89447">
    <property type="entry name" value="AbrB/MazE/MraZ-like"/>
    <property type="match status" value="1"/>
</dbReference>
<sequence>MEVAKITSRGQITIPIDVRKKLGLKEGDKVIFIEEGDNIIFANAAKVAFRNMQEAFEGEAERLGLKDEQDVVDLVDEVRQEMWDKRNANND</sequence>
<protein>
    <submittedName>
        <fullName evidence="3">Transcriptional regulator, AbrB family</fullName>
    </submittedName>
</protein>
<evidence type="ECO:0000256" key="1">
    <source>
        <dbReference type="PROSITE-ProRule" id="PRU01076"/>
    </source>
</evidence>
<keyword evidence="1" id="KW-0238">DNA-binding</keyword>
<dbReference type="PROSITE" id="PS51740">
    <property type="entry name" value="SPOVT_ABRB"/>
    <property type="match status" value="1"/>
</dbReference>
<evidence type="ECO:0000313" key="4">
    <source>
        <dbReference type="Proteomes" id="UP000046155"/>
    </source>
</evidence>
<dbReference type="RefSeq" id="WP_044665889.1">
    <property type="nucleotide sequence ID" value="NZ_CDRZ01000271.1"/>
</dbReference>
<feature type="domain" description="SpoVT-AbrB" evidence="2">
    <location>
        <begin position="1"/>
        <end position="47"/>
    </location>
</feature>
<dbReference type="InterPro" id="IPR052975">
    <property type="entry name" value="Repressor-like_regulatory"/>
</dbReference>
<accession>A0A0B7MHG1</accession>
<gene>
    <name evidence="3" type="ORF">SSCH_710020</name>
</gene>
<name>A0A0B7MHG1_9FIRM</name>
<evidence type="ECO:0000259" key="2">
    <source>
        <dbReference type="PROSITE" id="PS51740"/>
    </source>
</evidence>
<dbReference type="SMART" id="SM00966">
    <property type="entry name" value="SpoVT_AbrB"/>
    <property type="match status" value="1"/>
</dbReference>
<dbReference type="InterPro" id="IPR007159">
    <property type="entry name" value="SpoVT-AbrB_dom"/>
</dbReference>
<dbReference type="AlphaFoldDB" id="A0A0B7MHG1"/>
<evidence type="ECO:0000313" key="3">
    <source>
        <dbReference type="EMBL" id="CEO90074.1"/>
    </source>
</evidence>
<dbReference type="OrthoDB" id="9811597at2"/>
<dbReference type="PANTHER" id="PTHR34860">
    <property type="entry name" value="REPRESSOR-LIKE PROTEIN SSO7C3"/>
    <property type="match status" value="1"/>
</dbReference>